<feature type="domain" description="Predicted membrane protein YciQ-like C-terminal" evidence="4">
    <location>
        <begin position="288"/>
        <end position="591"/>
    </location>
</feature>
<evidence type="ECO:0008006" key="7">
    <source>
        <dbReference type="Google" id="ProtNLM"/>
    </source>
</evidence>
<feature type="region of interest" description="Disordered" evidence="1">
    <location>
        <begin position="631"/>
        <end position="666"/>
    </location>
</feature>
<organism evidence="5 6">
    <name type="scientific">Cohaesibacter celericrescens</name>
    <dbReference type="NCBI Taxonomy" id="2067669"/>
    <lineage>
        <taxon>Bacteria</taxon>
        <taxon>Pseudomonadati</taxon>
        <taxon>Pseudomonadota</taxon>
        <taxon>Alphaproteobacteria</taxon>
        <taxon>Hyphomicrobiales</taxon>
        <taxon>Cohaesibacteraceae</taxon>
    </lineage>
</organism>
<dbReference type="Pfam" id="PF20990">
    <property type="entry name" value="DUF2207_C"/>
    <property type="match status" value="1"/>
</dbReference>
<keyword evidence="2" id="KW-0472">Membrane</keyword>
<feature type="transmembrane region" description="Helical" evidence="2">
    <location>
        <begin position="256"/>
        <end position="274"/>
    </location>
</feature>
<evidence type="ECO:0000313" key="5">
    <source>
        <dbReference type="EMBL" id="PLW75108.1"/>
    </source>
</evidence>
<dbReference type="OrthoDB" id="9767603at2"/>
<sequence>MTLWHIRTKLCGNLPGALRALLFVCLAMVCVPDRADAQSGERITNYNVDISVNKDRSVSITETIEVTALGQAIKRGILRDIPVLYRDDDGSSLNIDLTVTSVRRDGQSEPYDVSYEGRYVRLRIGSAEVFLPSGQHTYEISYTVQDSIGFFEQVDEIYWNAIGTEWPFWIDNAQVTVQLPQGADIQQYSVYTGNEGARGDSYEISENVSDRISFRSTRSFAPSEGMTVSVGWQKGIVSAPSEAELQQAEMLKNSPMILLGLGAFLQMGWLYWAWLRVGKDPVGGAIIPRYRAPKDLSPAVSSYVSGLGSFQKSQNASFMAALINLAIKKFVTIDNSAKKVLIQRLTDPADAKINDLPAGEKALFNSLMGSRETARFADMTYAVMSRIMSAFSSALDDETNQVYFHRNNGYMVPGFLLAIVGIIGFIVASVMFSPPYFPPVLELICAAGLIALFVVFRMIWRAVLGKGKIGFGKVTIVPFFVIMFVLPVFFGEFDGDLIGLGDTINLPAIGLIVLMLLGLWFFSGWMKAPTKLGREVLDEIEGLKLFMTVTVAKRAYEAEASGMPELTPKLYEDLLPYAIALGIEEAWSATFEDKVFSQLPADQSYHPSWYRGDRNSMSPVQSLAGLTQSMGTDLSSAMTPPASSSSGSSGGGSSGGGGGGGGGGGW</sequence>
<feature type="compositionally biased region" description="Polar residues" evidence="1">
    <location>
        <begin position="631"/>
        <end position="642"/>
    </location>
</feature>
<reference evidence="5 6" key="1">
    <citation type="submission" date="2018-01" db="EMBL/GenBank/DDBJ databases">
        <title>The draft genome sequence of Cohaesibacter sp. H1304.</title>
        <authorList>
            <person name="Wang N.-N."/>
            <person name="Du Z.-J."/>
        </authorList>
    </citation>
    <scope>NUCLEOTIDE SEQUENCE [LARGE SCALE GENOMIC DNA]</scope>
    <source>
        <strain evidence="5 6">H1304</strain>
    </source>
</reference>
<dbReference type="Proteomes" id="UP000234881">
    <property type="component" value="Unassembled WGS sequence"/>
</dbReference>
<evidence type="ECO:0000256" key="2">
    <source>
        <dbReference type="SAM" id="Phobius"/>
    </source>
</evidence>
<keyword evidence="6" id="KW-1185">Reference proteome</keyword>
<keyword evidence="2" id="KW-1133">Transmembrane helix</keyword>
<keyword evidence="2" id="KW-0812">Transmembrane</keyword>
<feature type="transmembrane region" description="Helical" evidence="2">
    <location>
        <begin position="436"/>
        <end position="459"/>
    </location>
</feature>
<name>A0A2N5XKY2_9HYPH</name>
<evidence type="ECO:0000313" key="6">
    <source>
        <dbReference type="Proteomes" id="UP000234881"/>
    </source>
</evidence>
<dbReference type="AlphaFoldDB" id="A0A2N5XKY2"/>
<dbReference type="InterPro" id="IPR048389">
    <property type="entry name" value="YciQ-like_C"/>
</dbReference>
<feature type="domain" description="DUF2207" evidence="3">
    <location>
        <begin position="42"/>
        <end position="232"/>
    </location>
</feature>
<dbReference type="EMBL" id="PKUQ01000055">
    <property type="protein sequence ID" value="PLW75108.1"/>
    <property type="molecule type" value="Genomic_DNA"/>
</dbReference>
<feature type="transmembrane region" description="Helical" evidence="2">
    <location>
        <begin position="410"/>
        <end position="430"/>
    </location>
</feature>
<evidence type="ECO:0000259" key="4">
    <source>
        <dbReference type="Pfam" id="PF20990"/>
    </source>
</evidence>
<proteinExistence type="predicted"/>
<comment type="caution">
    <text evidence="5">The sequence shown here is derived from an EMBL/GenBank/DDBJ whole genome shotgun (WGS) entry which is preliminary data.</text>
</comment>
<evidence type="ECO:0000256" key="1">
    <source>
        <dbReference type="SAM" id="MobiDB-lite"/>
    </source>
</evidence>
<feature type="transmembrane region" description="Helical" evidence="2">
    <location>
        <begin position="503"/>
        <end position="522"/>
    </location>
</feature>
<dbReference type="RefSeq" id="WP_101536008.1">
    <property type="nucleotide sequence ID" value="NZ_JBFHIU010000001.1"/>
</dbReference>
<gene>
    <name evidence="5" type="ORF">C0081_22755</name>
</gene>
<feature type="transmembrane region" description="Helical" evidence="2">
    <location>
        <begin position="471"/>
        <end position="491"/>
    </location>
</feature>
<dbReference type="InterPro" id="IPR018702">
    <property type="entry name" value="DUF2207"/>
</dbReference>
<dbReference type="Pfam" id="PF09972">
    <property type="entry name" value="DUF2207"/>
    <property type="match status" value="1"/>
</dbReference>
<feature type="compositionally biased region" description="Gly residues" evidence="1">
    <location>
        <begin position="648"/>
        <end position="666"/>
    </location>
</feature>
<evidence type="ECO:0000259" key="3">
    <source>
        <dbReference type="Pfam" id="PF09972"/>
    </source>
</evidence>
<protein>
    <recommendedName>
        <fullName evidence="7">DUF2207 domain-containing protein</fullName>
    </recommendedName>
</protein>
<accession>A0A2N5XKY2</accession>